<gene>
    <name evidence="2" type="ORF">EYC80_003284</name>
</gene>
<keyword evidence="1" id="KW-0812">Transmembrane</keyword>
<dbReference type="Proteomes" id="UP000326757">
    <property type="component" value="Unassembled WGS sequence"/>
</dbReference>
<keyword evidence="1" id="KW-0472">Membrane</keyword>
<organism evidence="2 3">
    <name type="scientific">Monilinia laxa</name>
    <name type="common">Brown rot fungus</name>
    <name type="synonym">Sclerotinia laxa</name>
    <dbReference type="NCBI Taxonomy" id="61186"/>
    <lineage>
        <taxon>Eukaryota</taxon>
        <taxon>Fungi</taxon>
        <taxon>Dikarya</taxon>
        <taxon>Ascomycota</taxon>
        <taxon>Pezizomycotina</taxon>
        <taxon>Leotiomycetes</taxon>
        <taxon>Helotiales</taxon>
        <taxon>Sclerotiniaceae</taxon>
        <taxon>Monilinia</taxon>
    </lineage>
</organism>
<proteinExistence type="predicted"/>
<dbReference type="EMBL" id="VIGI01000004">
    <property type="protein sequence ID" value="KAB8301415.1"/>
    <property type="molecule type" value="Genomic_DNA"/>
</dbReference>
<evidence type="ECO:0000256" key="1">
    <source>
        <dbReference type="SAM" id="Phobius"/>
    </source>
</evidence>
<keyword evidence="3" id="KW-1185">Reference proteome</keyword>
<feature type="transmembrane region" description="Helical" evidence="1">
    <location>
        <begin position="64"/>
        <end position="84"/>
    </location>
</feature>
<name>A0A5N6KDG9_MONLA</name>
<protein>
    <submittedName>
        <fullName evidence="2">Uncharacterized protein</fullName>
    </submittedName>
</protein>
<evidence type="ECO:0000313" key="2">
    <source>
        <dbReference type="EMBL" id="KAB8301415.1"/>
    </source>
</evidence>
<evidence type="ECO:0000313" key="3">
    <source>
        <dbReference type="Proteomes" id="UP000326757"/>
    </source>
</evidence>
<accession>A0A5N6KDG9</accession>
<dbReference type="AlphaFoldDB" id="A0A5N6KDG9"/>
<reference evidence="2 3" key="1">
    <citation type="submission" date="2019-06" db="EMBL/GenBank/DDBJ databases">
        <title>Genome Sequence of the Brown Rot Fungal Pathogen Monilinia laxa.</title>
        <authorList>
            <person name="De Miccolis Angelini R.M."/>
            <person name="Landi L."/>
            <person name="Abate D."/>
            <person name="Pollastro S."/>
            <person name="Romanazzi G."/>
            <person name="Faretra F."/>
        </authorList>
    </citation>
    <scope>NUCLEOTIDE SEQUENCE [LARGE SCALE GENOMIC DNA]</scope>
    <source>
        <strain evidence="2 3">Mlax316</strain>
    </source>
</reference>
<sequence>MRTDFDQNSYPRSSLVWASDEIYRVYCSSRPPRGNSERWSMRKPRYLQTSALIDQKMSRNRSHLSINITFYDLSLWVILLRFFVSHISLSRSHLSICHPFNHVRNNTLFLSFCHHINTLEFQTFLFVPLTLSFAR</sequence>
<keyword evidence="1" id="KW-1133">Transmembrane helix</keyword>
<comment type="caution">
    <text evidence="2">The sequence shown here is derived from an EMBL/GenBank/DDBJ whole genome shotgun (WGS) entry which is preliminary data.</text>
</comment>